<comment type="caution">
    <text evidence="1">The sequence shown here is derived from an EMBL/GenBank/DDBJ whole genome shotgun (WGS) entry which is preliminary data.</text>
</comment>
<evidence type="ECO:0000313" key="2">
    <source>
        <dbReference type="Proteomes" id="UP001055811"/>
    </source>
</evidence>
<evidence type="ECO:0000313" key="1">
    <source>
        <dbReference type="EMBL" id="KAI3722822.1"/>
    </source>
</evidence>
<name>A0ACB9BLB7_CICIN</name>
<reference evidence="2" key="1">
    <citation type="journal article" date="2022" name="Mol. Ecol. Resour.">
        <title>The genomes of chicory, endive, great burdock and yacon provide insights into Asteraceae palaeo-polyploidization history and plant inulin production.</title>
        <authorList>
            <person name="Fan W."/>
            <person name="Wang S."/>
            <person name="Wang H."/>
            <person name="Wang A."/>
            <person name="Jiang F."/>
            <person name="Liu H."/>
            <person name="Zhao H."/>
            <person name="Xu D."/>
            <person name="Zhang Y."/>
        </authorList>
    </citation>
    <scope>NUCLEOTIDE SEQUENCE [LARGE SCALE GENOMIC DNA]</scope>
    <source>
        <strain evidence="2">cv. Punajuju</strain>
    </source>
</reference>
<keyword evidence="2" id="KW-1185">Reference proteome</keyword>
<protein>
    <submittedName>
        <fullName evidence="1">Uncharacterized protein</fullName>
    </submittedName>
</protein>
<proteinExistence type="predicted"/>
<dbReference type="Proteomes" id="UP001055811">
    <property type="component" value="Linkage Group LG06"/>
</dbReference>
<dbReference type="EMBL" id="CM042014">
    <property type="protein sequence ID" value="KAI3722822.1"/>
    <property type="molecule type" value="Genomic_DNA"/>
</dbReference>
<organism evidence="1 2">
    <name type="scientific">Cichorium intybus</name>
    <name type="common">Chicory</name>
    <dbReference type="NCBI Taxonomy" id="13427"/>
    <lineage>
        <taxon>Eukaryota</taxon>
        <taxon>Viridiplantae</taxon>
        <taxon>Streptophyta</taxon>
        <taxon>Embryophyta</taxon>
        <taxon>Tracheophyta</taxon>
        <taxon>Spermatophyta</taxon>
        <taxon>Magnoliopsida</taxon>
        <taxon>eudicotyledons</taxon>
        <taxon>Gunneridae</taxon>
        <taxon>Pentapetalae</taxon>
        <taxon>asterids</taxon>
        <taxon>campanulids</taxon>
        <taxon>Asterales</taxon>
        <taxon>Asteraceae</taxon>
        <taxon>Cichorioideae</taxon>
        <taxon>Cichorieae</taxon>
        <taxon>Cichoriinae</taxon>
        <taxon>Cichorium</taxon>
    </lineage>
</organism>
<gene>
    <name evidence="1" type="ORF">L2E82_33936</name>
</gene>
<sequence>MSEISLPDRATIANMSPEYGATMGFFPVDHVTLQYLKLTGRSDDMPEGEMVFSSQLNLKLEDVEPCVSGPKRYDLFSVPHDQVLLKDMKADWHACLDNKVGFKGYGIPREDQRKIVKFEFEGMRAQLKHGDIVIAAITSCTNTSNPSVMIHSGLLAKKACDLGLEVKPWIKTSLGPGSKVVTKYLEKIGLLRYLKELGFHIVGYGCTTCIGNSGDLNESVASAIAENGNLVSNYLGITDHSLFRQIEDLMCEINVTPAEIAEQLLKNDYPDIVFDGLIEFFDVKRKENEEAEAKAKAKAKKKEEKELGSKRE</sequence>
<reference evidence="1 2" key="2">
    <citation type="journal article" date="2022" name="Mol. Ecol. Resour.">
        <title>The genomes of chicory, endive, great burdock and yacon provide insights into Asteraceae paleo-polyploidization history and plant inulin production.</title>
        <authorList>
            <person name="Fan W."/>
            <person name="Wang S."/>
            <person name="Wang H."/>
            <person name="Wang A."/>
            <person name="Jiang F."/>
            <person name="Liu H."/>
            <person name="Zhao H."/>
            <person name="Xu D."/>
            <person name="Zhang Y."/>
        </authorList>
    </citation>
    <scope>NUCLEOTIDE SEQUENCE [LARGE SCALE GENOMIC DNA]</scope>
    <source>
        <strain evidence="2">cv. Punajuju</strain>
        <tissue evidence="1">Leaves</tissue>
    </source>
</reference>
<accession>A0ACB9BLB7</accession>